<dbReference type="Proteomes" id="UP000632858">
    <property type="component" value="Unassembled WGS sequence"/>
</dbReference>
<reference evidence="2" key="2">
    <citation type="submission" date="2020-09" db="EMBL/GenBank/DDBJ databases">
        <authorList>
            <person name="Sun Q."/>
            <person name="Zhou Y."/>
        </authorList>
    </citation>
    <scope>NUCLEOTIDE SEQUENCE</scope>
    <source>
        <strain evidence="2">CGMCC 1.12726</strain>
    </source>
</reference>
<dbReference type="AlphaFoldDB" id="A0A917CVS8"/>
<gene>
    <name evidence="2" type="ORF">GCM10010960_19940</name>
</gene>
<dbReference type="EMBL" id="BMFO01000006">
    <property type="protein sequence ID" value="GGF98348.1"/>
    <property type="molecule type" value="Genomic_DNA"/>
</dbReference>
<keyword evidence="1" id="KW-0732">Signal</keyword>
<organism evidence="2 3">
    <name type="scientific">Arenimonas maotaiensis</name>
    <dbReference type="NCBI Taxonomy" id="1446479"/>
    <lineage>
        <taxon>Bacteria</taxon>
        <taxon>Pseudomonadati</taxon>
        <taxon>Pseudomonadota</taxon>
        <taxon>Gammaproteobacteria</taxon>
        <taxon>Lysobacterales</taxon>
        <taxon>Lysobacteraceae</taxon>
        <taxon>Arenimonas</taxon>
    </lineage>
</organism>
<protein>
    <recommendedName>
        <fullName evidence="4">DUF3016 domain-containing protein</fullName>
    </recommendedName>
</protein>
<evidence type="ECO:0000313" key="3">
    <source>
        <dbReference type="Proteomes" id="UP000632858"/>
    </source>
</evidence>
<evidence type="ECO:0000256" key="1">
    <source>
        <dbReference type="SAM" id="SignalP"/>
    </source>
</evidence>
<name>A0A917CVS8_9GAMM</name>
<feature type="signal peptide" evidence="1">
    <location>
        <begin position="1"/>
        <end position="24"/>
    </location>
</feature>
<feature type="chain" id="PRO_5037288525" description="DUF3016 domain-containing protein" evidence="1">
    <location>
        <begin position="25"/>
        <end position="170"/>
    </location>
</feature>
<evidence type="ECO:0000313" key="2">
    <source>
        <dbReference type="EMBL" id="GGF98348.1"/>
    </source>
</evidence>
<comment type="caution">
    <text evidence="2">The sequence shown here is derived from an EMBL/GenBank/DDBJ whole genome shotgun (WGS) entry which is preliminary data.</text>
</comment>
<dbReference type="InterPro" id="IPR021557">
    <property type="entry name" value="DUF3016"/>
</dbReference>
<sequence length="170" mass="19117">MNHAVRMSRMLFLAVLVAVPAAHAGEAVMTWRNPEAFTDIDSGDAAQKSFSKGVEKAFNAELGELSEQLPKGYRLEIDFTDIDLAGEVDPVYLRDYREIRILKDVYFPQLSFDYRVLDAAGRQVAGQQGVTVKDMSYLNGPKLASSGTAFYYERRMLREWFGKALLPVVK</sequence>
<evidence type="ECO:0008006" key="4">
    <source>
        <dbReference type="Google" id="ProtNLM"/>
    </source>
</evidence>
<reference evidence="2" key="1">
    <citation type="journal article" date="2014" name="Int. J. Syst. Evol. Microbiol.">
        <title>Complete genome sequence of Corynebacterium casei LMG S-19264T (=DSM 44701T), isolated from a smear-ripened cheese.</title>
        <authorList>
            <consortium name="US DOE Joint Genome Institute (JGI-PGF)"/>
            <person name="Walter F."/>
            <person name="Albersmeier A."/>
            <person name="Kalinowski J."/>
            <person name="Ruckert C."/>
        </authorList>
    </citation>
    <scope>NUCLEOTIDE SEQUENCE</scope>
    <source>
        <strain evidence="2">CGMCC 1.12726</strain>
    </source>
</reference>
<accession>A0A917CVS8</accession>
<keyword evidence="3" id="KW-1185">Reference proteome</keyword>
<proteinExistence type="predicted"/>
<dbReference type="Pfam" id="PF11454">
    <property type="entry name" value="DUF3016"/>
    <property type="match status" value="1"/>
</dbReference>